<sequence>MDRQGGQRPDGPVLSPGQVAAAQDGARGWVRQATVLSARGLGWATPRTLLAGLCASALAPLAVVEPGPEVALAGILVAGSVGANLLSDVIGASLVAAVARTRGGAQADAPSPGDGVSAAEPGEHVERVERELAARLEEILRAGDARADALAEVLTVVLSEVQATQVVIGEAIAHGDGRLLEEMVAGFAALGEQTAALAPMLGRLDAAAGRIQQALYRQDAEHRFDRDHRRRQEALLVVMREQLSGKLSALERRLPAGPGPLPDTGGGAVWVEGCPYQGLAPFGPAQAGVFYGRGQSTARLAAMVTARPGGGLIVVTGASGAGKSSLLHAGLLPALATAPPGDTGGGASWPQVTFTPGARPLQELAVQLAVRCGADPDTVLAELHADPGRAGARARQLLAAEAIRRHQHGATGEGPPRLVVVVDQFEEVFTAATGAHAGEAEAFMAALEAIATGIGPADTGAGPPDGARRGTGRRGGEPAGVVVLAVRGDFVDRCAAHPVLARALEERVFVLGPMSEQELQREIAERLIRALTLTTADGHVTRRRVTWGELAAMCEPERPRPVRQVIESFAAARLMVTGPPAPTGPPEPTIESAVARDPAAAPALTAAGTVELAHDVLVSAWPRLRTWVEDDVASRILLGEITTDAEEWARLDRHDSVLYRGPKLAAAEAARIDWITDPDRSPVLPGVAQEFLRAGRAGERRRIRVRRGVVTGLVALLVTSLVAAGLAFASALTITNERNIALSKQWASDSERFLHSAPESSRRLAVMAARIAATDEAEHALLNVISYPGLRTVSTRLSSGFVRYSPDGRKVYIGAYPLPEVRDARTLEVIRRIDALARAWHIVPSDDGRVIAGHDSIGVTVWRDGGTTLSALVPKVTSLDLSRDGTLLVVGDGDGVLHRIDVHSWEAVGPPIASGMSDVTAIGISPDRRTIVAGDDKGALRSWDARTGESRGRPIENPGTLKKVETLAFSPDGRYVVTARTGGGVDRWDVSTRKPGLNAGVSYFREDTMPRALTVAPSGRVLAIGGIDGVIRLWDPLSGQELGQPLVGHTSSIRSMSISPDSRTLLSTASDGTMRSWDIGVRQTTPHPVTDAVEDESGTITRVALDRSGRLLTASNESGAQLWDLTTSTRAGPRFPLKDIARIWLAGDGSRFATASGDGALRLWDVPGRRMPAVHPIDHTNPETLAAFSADGSHFGYVTYKAFEVLDLRSGRQARYPMSEIAESLALSPDGGTVAFTVQGVIRLWRAGSPSALPAALAGHAGTVRSLAFSPDGGLLCSRFRAEPAVPPDEFPEYVSPCAKS</sequence>
<comment type="caution">
    <text evidence="6">The sequence shown here is derived from an EMBL/GenBank/DDBJ whole genome shotgun (WGS) entry which is preliminary data.</text>
</comment>
<feature type="repeat" description="WD" evidence="3">
    <location>
        <begin position="957"/>
        <end position="998"/>
    </location>
</feature>
<proteinExistence type="predicted"/>
<dbReference type="InterPro" id="IPR015943">
    <property type="entry name" value="WD40/YVTN_repeat-like_dom_sf"/>
</dbReference>
<evidence type="ECO:0000256" key="3">
    <source>
        <dbReference type="PROSITE-ProRule" id="PRU00221"/>
    </source>
</evidence>
<evidence type="ECO:0000259" key="5">
    <source>
        <dbReference type="Pfam" id="PF20703"/>
    </source>
</evidence>
<accession>A0ABT9QAF7</accession>
<dbReference type="PANTHER" id="PTHR19879:SF9">
    <property type="entry name" value="TRANSCRIPTION INITIATION FACTOR TFIID SUBUNIT 5"/>
    <property type="match status" value="1"/>
</dbReference>
<evidence type="ECO:0000256" key="1">
    <source>
        <dbReference type="ARBA" id="ARBA00022574"/>
    </source>
</evidence>
<dbReference type="RefSeq" id="WP_307557919.1">
    <property type="nucleotide sequence ID" value="NZ_JAUSQU010000001.1"/>
</dbReference>
<evidence type="ECO:0000313" key="7">
    <source>
        <dbReference type="Proteomes" id="UP001225356"/>
    </source>
</evidence>
<keyword evidence="1 3" id="KW-0853">WD repeat</keyword>
<feature type="domain" description="Novel STAND NTPase 1" evidence="5">
    <location>
        <begin position="275"/>
        <end position="524"/>
    </location>
</feature>
<evidence type="ECO:0000256" key="2">
    <source>
        <dbReference type="ARBA" id="ARBA00022737"/>
    </source>
</evidence>
<feature type="repeat" description="WD" evidence="3">
    <location>
        <begin position="1046"/>
        <end position="1079"/>
    </location>
</feature>
<organism evidence="6 7">
    <name type="scientific">Streptosporangium lutulentum</name>
    <dbReference type="NCBI Taxonomy" id="1461250"/>
    <lineage>
        <taxon>Bacteria</taxon>
        <taxon>Bacillati</taxon>
        <taxon>Actinomycetota</taxon>
        <taxon>Actinomycetes</taxon>
        <taxon>Streptosporangiales</taxon>
        <taxon>Streptosporangiaceae</taxon>
        <taxon>Streptosporangium</taxon>
    </lineage>
</organism>
<dbReference type="PROSITE" id="PS50294">
    <property type="entry name" value="WD_REPEATS_REGION"/>
    <property type="match status" value="1"/>
</dbReference>
<dbReference type="CDD" id="cd00200">
    <property type="entry name" value="WD40"/>
    <property type="match status" value="1"/>
</dbReference>
<dbReference type="SMART" id="SM00320">
    <property type="entry name" value="WD40"/>
    <property type="match status" value="8"/>
</dbReference>
<dbReference type="InterPro" id="IPR049052">
    <property type="entry name" value="nSTAND1"/>
</dbReference>
<feature type="repeat" description="WD" evidence="3">
    <location>
        <begin position="912"/>
        <end position="953"/>
    </location>
</feature>
<dbReference type="SUPFAM" id="SSF50998">
    <property type="entry name" value="Quinoprotein alcohol dehydrogenase-like"/>
    <property type="match status" value="1"/>
</dbReference>
<feature type="compositionally biased region" description="Low complexity" evidence="4">
    <location>
        <begin position="455"/>
        <end position="465"/>
    </location>
</feature>
<protein>
    <submittedName>
        <fullName evidence="6">WD40 repeat protein</fullName>
    </submittedName>
</protein>
<keyword evidence="7" id="KW-1185">Reference proteome</keyword>
<feature type="region of interest" description="Disordered" evidence="4">
    <location>
        <begin position="455"/>
        <end position="475"/>
    </location>
</feature>
<dbReference type="Gene3D" id="3.40.50.300">
    <property type="entry name" value="P-loop containing nucleotide triphosphate hydrolases"/>
    <property type="match status" value="1"/>
</dbReference>
<reference evidence="6 7" key="1">
    <citation type="submission" date="2023-07" db="EMBL/GenBank/DDBJ databases">
        <title>Sequencing the genomes of 1000 actinobacteria strains.</title>
        <authorList>
            <person name="Klenk H.-P."/>
        </authorList>
    </citation>
    <scope>NUCLEOTIDE SEQUENCE [LARGE SCALE GENOMIC DNA]</scope>
    <source>
        <strain evidence="6 7">DSM 46740</strain>
    </source>
</reference>
<dbReference type="InterPro" id="IPR027417">
    <property type="entry name" value="P-loop_NTPase"/>
</dbReference>
<dbReference type="PROSITE" id="PS00678">
    <property type="entry name" value="WD_REPEATS_1"/>
    <property type="match status" value="1"/>
</dbReference>
<feature type="repeat" description="WD" evidence="3">
    <location>
        <begin position="1012"/>
        <end position="1044"/>
    </location>
</feature>
<dbReference type="Gene3D" id="2.130.10.10">
    <property type="entry name" value="YVTN repeat-like/Quinoprotein amine dehydrogenase"/>
    <property type="match status" value="3"/>
</dbReference>
<dbReference type="PANTHER" id="PTHR19879">
    <property type="entry name" value="TRANSCRIPTION INITIATION FACTOR TFIID"/>
    <property type="match status" value="1"/>
</dbReference>
<feature type="repeat" description="WD" evidence="3">
    <location>
        <begin position="1148"/>
        <end position="1166"/>
    </location>
</feature>
<dbReference type="InterPro" id="IPR019775">
    <property type="entry name" value="WD40_repeat_CS"/>
</dbReference>
<evidence type="ECO:0000256" key="4">
    <source>
        <dbReference type="SAM" id="MobiDB-lite"/>
    </source>
</evidence>
<dbReference type="InterPro" id="IPR011047">
    <property type="entry name" value="Quinoprotein_ADH-like_sf"/>
</dbReference>
<gene>
    <name evidence="6" type="ORF">J2853_002848</name>
</gene>
<dbReference type="EMBL" id="JAUSQU010000001">
    <property type="protein sequence ID" value="MDP9843637.1"/>
    <property type="molecule type" value="Genomic_DNA"/>
</dbReference>
<keyword evidence="2" id="KW-0677">Repeat</keyword>
<dbReference type="Pfam" id="PF20703">
    <property type="entry name" value="nSTAND1"/>
    <property type="match status" value="1"/>
</dbReference>
<dbReference type="Pfam" id="PF00400">
    <property type="entry name" value="WD40"/>
    <property type="match status" value="3"/>
</dbReference>
<dbReference type="InterPro" id="IPR001680">
    <property type="entry name" value="WD40_rpt"/>
</dbReference>
<name>A0ABT9QAF7_9ACTN</name>
<evidence type="ECO:0000313" key="6">
    <source>
        <dbReference type="EMBL" id="MDP9843637.1"/>
    </source>
</evidence>
<dbReference type="Proteomes" id="UP001225356">
    <property type="component" value="Unassembled WGS sequence"/>
</dbReference>
<dbReference type="PROSITE" id="PS50082">
    <property type="entry name" value="WD_REPEATS_2"/>
    <property type="match status" value="5"/>
</dbReference>